<gene>
    <name evidence="4" type="primary">mce</name>
    <name evidence="4" type="ORF">DAY19_13330</name>
</gene>
<dbReference type="InterPro" id="IPR029068">
    <property type="entry name" value="Glyas_Bleomycin-R_OHBP_Dase"/>
</dbReference>
<dbReference type="Proteomes" id="UP000443582">
    <property type="component" value="Unassembled WGS sequence"/>
</dbReference>
<dbReference type="SUPFAM" id="SSF54593">
    <property type="entry name" value="Glyoxalase/Bleomycin resistance protein/Dihydroxybiphenyl dioxygenase"/>
    <property type="match status" value="1"/>
</dbReference>
<dbReference type="Pfam" id="PF13669">
    <property type="entry name" value="Glyoxalase_4"/>
    <property type="match status" value="1"/>
</dbReference>
<proteinExistence type="inferred from homology"/>
<dbReference type="RefSeq" id="WP_115363290.1">
    <property type="nucleotide sequence ID" value="NZ_QDKL01000003.1"/>
</dbReference>
<feature type="domain" description="VOC" evidence="3">
    <location>
        <begin position="7"/>
        <end position="135"/>
    </location>
</feature>
<evidence type="ECO:0000259" key="3">
    <source>
        <dbReference type="PROSITE" id="PS51819"/>
    </source>
</evidence>
<dbReference type="Gene3D" id="3.10.180.10">
    <property type="entry name" value="2,3-Dihydroxybiphenyl 1,2-Dioxygenase, domain 1"/>
    <property type="match status" value="1"/>
</dbReference>
<dbReference type="CDD" id="cd07249">
    <property type="entry name" value="MMCE"/>
    <property type="match status" value="1"/>
</dbReference>
<dbReference type="InterPro" id="IPR051785">
    <property type="entry name" value="MMCE/EMCE_epimerase"/>
</dbReference>
<evidence type="ECO:0000313" key="5">
    <source>
        <dbReference type="Proteomes" id="UP000443582"/>
    </source>
</evidence>
<dbReference type="EMBL" id="QDKL01000003">
    <property type="protein sequence ID" value="RZF20961.1"/>
    <property type="molecule type" value="Genomic_DNA"/>
</dbReference>
<keyword evidence="5" id="KW-1185">Reference proteome</keyword>
<name>A0ABY0IDC1_9BACT</name>
<protein>
    <submittedName>
        <fullName evidence="4">Methylmalonyl-CoA epimerase</fullName>
        <ecNumber evidence="4">5.1.99.1</ecNumber>
    </submittedName>
</protein>
<evidence type="ECO:0000256" key="2">
    <source>
        <dbReference type="ARBA" id="ARBA00022723"/>
    </source>
</evidence>
<sequence length="136" mass="15447">MFNKDCFLDHIAIAVENLDNAEKIYRDLGLTFNHREVVEDQQVTTSFAHIDENAHVELLEPIDGKGPIAKYLEKKGPGIHHMCYRVPDVTKKSQELRDLGYNLLYETPRQGANNCLVNFIHPKSTGGVLIEIAQKM</sequence>
<dbReference type="InterPro" id="IPR017515">
    <property type="entry name" value="MeMalonyl-CoA_epimerase"/>
</dbReference>
<accession>A0ABY0IDC1</accession>
<dbReference type="NCBIfam" id="TIGR03081">
    <property type="entry name" value="metmalonyl_epim"/>
    <property type="match status" value="1"/>
</dbReference>
<evidence type="ECO:0000313" key="4">
    <source>
        <dbReference type="EMBL" id="RZF20961.1"/>
    </source>
</evidence>
<evidence type="ECO:0000256" key="1">
    <source>
        <dbReference type="ARBA" id="ARBA00009308"/>
    </source>
</evidence>
<dbReference type="InterPro" id="IPR037523">
    <property type="entry name" value="VOC_core"/>
</dbReference>
<organism evidence="4 5">
    <name type="scientific">Halobacteriovorax vibrionivorans</name>
    <dbReference type="NCBI Taxonomy" id="2152716"/>
    <lineage>
        <taxon>Bacteria</taxon>
        <taxon>Pseudomonadati</taxon>
        <taxon>Bdellovibrionota</taxon>
        <taxon>Bacteriovoracia</taxon>
        <taxon>Bacteriovoracales</taxon>
        <taxon>Halobacteriovoraceae</taxon>
        <taxon>Halobacteriovorax</taxon>
    </lineage>
</organism>
<dbReference type="GO" id="GO:0004493">
    <property type="term" value="F:methylmalonyl-CoA epimerase activity"/>
    <property type="evidence" value="ECO:0007669"/>
    <property type="project" value="UniProtKB-EC"/>
</dbReference>
<comment type="similarity">
    <text evidence="1">Belongs to the methylmalonyl-CoA epimerase family.</text>
</comment>
<keyword evidence="4" id="KW-0413">Isomerase</keyword>
<keyword evidence="2" id="KW-0479">Metal-binding</keyword>
<dbReference type="EC" id="5.1.99.1" evidence="4"/>
<dbReference type="PROSITE" id="PS51819">
    <property type="entry name" value="VOC"/>
    <property type="match status" value="1"/>
</dbReference>
<dbReference type="PANTHER" id="PTHR43048:SF3">
    <property type="entry name" value="METHYLMALONYL-COA EPIMERASE, MITOCHONDRIAL"/>
    <property type="match status" value="1"/>
</dbReference>
<reference evidence="5" key="1">
    <citation type="journal article" date="2019" name="Int. J. Syst. Evol. Microbiol.">
        <title>Halobacteriovorax valvorus sp. nov., a novel prokaryotic predator isolated from coastal seawater of China.</title>
        <authorList>
            <person name="Chen M.-X."/>
        </authorList>
    </citation>
    <scope>NUCLEOTIDE SEQUENCE [LARGE SCALE GENOMIC DNA]</scope>
    <source>
        <strain evidence="5">BL9</strain>
    </source>
</reference>
<comment type="caution">
    <text evidence="4">The sequence shown here is derived from an EMBL/GenBank/DDBJ whole genome shotgun (WGS) entry which is preliminary data.</text>
</comment>
<dbReference type="PANTHER" id="PTHR43048">
    <property type="entry name" value="METHYLMALONYL-COA EPIMERASE"/>
    <property type="match status" value="1"/>
</dbReference>